<sequence>MKIYNKAPVPYFGQKRYFLKDVKAFLQKVISNSDGAGYTIVDLFGGTGLLAHNAKRWFPEAKVVYNDFDHYTNELANISVARSNWSDITRIIGENKPSRMGKLDDKNILSEIKNWLNNQEVNGGGGKLPLPVCLVSLFGQHCLK</sequence>
<dbReference type="InterPro" id="IPR012327">
    <property type="entry name" value="MeTrfase_D12"/>
</dbReference>
<evidence type="ECO:0000313" key="7">
    <source>
        <dbReference type="EMBL" id="RIY34338.1"/>
    </source>
</evidence>
<dbReference type="AlphaFoldDB" id="A0A3A1YAX8"/>
<accession>A0A3A1YAX8</accession>
<evidence type="ECO:0000256" key="6">
    <source>
        <dbReference type="ARBA" id="ARBA00047942"/>
    </source>
</evidence>
<dbReference type="InterPro" id="IPR029063">
    <property type="entry name" value="SAM-dependent_MTases_sf"/>
</dbReference>
<dbReference type="GO" id="GO:0009307">
    <property type="term" value="P:DNA restriction-modification system"/>
    <property type="evidence" value="ECO:0007669"/>
    <property type="project" value="InterPro"/>
</dbReference>
<dbReference type="EC" id="2.1.1.72" evidence="2"/>
<comment type="catalytic activity">
    <reaction evidence="6">
        <text>a 2'-deoxyadenosine in DNA + S-adenosyl-L-methionine = an N(6)-methyl-2'-deoxyadenosine in DNA + S-adenosyl-L-homocysteine + H(+)</text>
        <dbReference type="Rhea" id="RHEA:15197"/>
        <dbReference type="Rhea" id="RHEA-COMP:12418"/>
        <dbReference type="Rhea" id="RHEA-COMP:12419"/>
        <dbReference type="ChEBI" id="CHEBI:15378"/>
        <dbReference type="ChEBI" id="CHEBI:57856"/>
        <dbReference type="ChEBI" id="CHEBI:59789"/>
        <dbReference type="ChEBI" id="CHEBI:90615"/>
        <dbReference type="ChEBI" id="CHEBI:90616"/>
        <dbReference type="EC" id="2.1.1.72"/>
    </reaction>
</comment>
<evidence type="ECO:0000256" key="4">
    <source>
        <dbReference type="ARBA" id="ARBA00022679"/>
    </source>
</evidence>
<keyword evidence="5" id="KW-0949">S-adenosyl-L-methionine</keyword>
<keyword evidence="3" id="KW-0489">Methyltransferase</keyword>
<dbReference type="Pfam" id="PF02086">
    <property type="entry name" value="MethyltransfD12"/>
    <property type="match status" value="1"/>
</dbReference>
<evidence type="ECO:0000313" key="8">
    <source>
        <dbReference type="Proteomes" id="UP000265691"/>
    </source>
</evidence>
<dbReference type="InterPro" id="IPR023095">
    <property type="entry name" value="Ade_MeTrfase_dom_2"/>
</dbReference>
<dbReference type="SUPFAM" id="SSF53335">
    <property type="entry name" value="S-adenosyl-L-methionine-dependent methyltransferases"/>
    <property type="match status" value="1"/>
</dbReference>
<keyword evidence="4" id="KW-0808">Transferase</keyword>
<dbReference type="Gene3D" id="3.40.50.150">
    <property type="entry name" value="Vaccinia Virus protein VP39"/>
    <property type="match status" value="1"/>
</dbReference>
<evidence type="ECO:0000256" key="3">
    <source>
        <dbReference type="ARBA" id="ARBA00022603"/>
    </source>
</evidence>
<organism evidence="7 8">
    <name type="scientific">Psittacicella hinzii</name>
    <dbReference type="NCBI Taxonomy" id="2028575"/>
    <lineage>
        <taxon>Bacteria</taxon>
        <taxon>Pseudomonadati</taxon>
        <taxon>Pseudomonadota</taxon>
        <taxon>Gammaproteobacteria</taxon>
        <taxon>Pasteurellales</taxon>
        <taxon>Psittacicellaceae</taxon>
        <taxon>Psittacicella</taxon>
    </lineage>
</organism>
<dbReference type="OrthoDB" id="5671374at2"/>
<dbReference type="GO" id="GO:0009007">
    <property type="term" value="F:site-specific DNA-methyltransferase (adenine-specific) activity"/>
    <property type="evidence" value="ECO:0007669"/>
    <property type="project" value="UniProtKB-EC"/>
</dbReference>
<keyword evidence="8" id="KW-1185">Reference proteome</keyword>
<protein>
    <recommendedName>
        <fullName evidence="2">site-specific DNA-methyltransferase (adenine-specific)</fullName>
        <ecNumber evidence="2">2.1.1.72</ecNumber>
    </recommendedName>
</protein>
<evidence type="ECO:0000256" key="1">
    <source>
        <dbReference type="ARBA" id="ARBA00006594"/>
    </source>
</evidence>
<evidence type="ECO:0000256" key="2">
    <source>
        <dbReference type="ARBA" id="ARBA00011900"/>
    </source>
</evidence>
<dbReference type="Proteomes" id="UP000265691">
    <property type="component" value="Unassembled WGS sequence"/>
</dbReference>
<dbReference type="RefSeq" id="WP_119524414.1">
    <property type="nucleotide sequence ID" value="NZ_NRHC01000011.1"/>
</dbReference>
<dbReference type="GO" id="GO:0032259">
    <property type="term" value="P:methylation"/>
    <property type="evidence" value="ECO:0007669"/>
    <property type="project" value="UniProtKB-KW"/>
</dbReference>
<dbReference type="Gene3D" id="1.10.1020.10">
    <property type="entry name" value="Adenine-specific Methyltransferase, Domain 2"/>
    <property type="match status" value="1"/>
</dbReference>
<evidence type="ECO:0000256" key="5">
    <source>
        <dbReference type="ARBA" id="ARBA00022691"/>
    </source>
</evidence>
<dbReference type="EMBL" id="NRHC01000011">
    <property type="protein sequence ID" value="RIY34338.1"/>
    <property type="molecule type" value="Genomic_DNA"/>
</dbReference>
<reference evidence="7 8" key="1">
    <citation type="submission" date="2017-08" db="EMBL/GenBank/DDBJ databases">
        <title>Reclassification of Bisgaard taxon 37 and 44.</title>
        <authorList>
            <person name="Christensen H."/>
        </authorList>
    </citation>
    <scope>NUCLEOTIDE SEQUENCE [LARGE SCALE GENOMIC DNA]</scope>
    <source>
        <strain evidence="7 8">B96_3</strain>
    </source>
</reference>
<comment type="caution">
    <text evidence="7">The sequence shown here is derived from an EMBL/GenBank/DDBJ whole genome shotgun (WGS) entry which is preliminary data.</text>
</comment>
<proteinExistence type="inferred from homology"/>
<comment type="similarity">
    <text evidence="1">Belongs to the N(4)/N(6)-methyltransferase family.</text>
</comment>
<name>A0A3A1YAX8_9GAMM</name>
<gene>
    <name evidence="7" type="ORF">CKF54_00935</name>
</gene>